<organism evidence="1 2">
    <name type="scientific">Paramecium sonneborni</name>
    <dbReference type="NCBI Taxonomy" id="65129"/>
    <lineage>
        <taxon>Eukaryota</taxon>
        <taxon>Sar</taxon>
        <taxon>Alveolata</taxon>
        <taxon>Ciliophora</taxon>
        <taxon>Intramacronucleata</taxon>
        <taxon>Oligohymenophorea</taxon>
        <taxon>Peniculida</taxon>
        <taxon>Parameciidae</taxon>
        <taxon>Paramecium</taxon>
    </lineage>
</organism>
<name>A0A8S1Q6G0_9CILI</name>
<gene>
    <name evidence="1" type="ORF">PSON_ATCC_30995.1.T0970114</name>
</gene>
<evidence type="ECO:0000313" key="2">
    <source>
        <dbReference type="Proteomes" id="UP000692954"/>
    </source>
</evidence>
<evidence type="ECO:0000313" key="1">
    <source>
        <dbReference type="EMBL" id="CAD8111089.1"/>
    </source>
</evidence>
<dbReference type="Proteomes" id="UP000692954">
    <property type="component" value="Unassembled WGS sequence"/>
</dbReference>
<keyword evidence="2" id="KW-1185">Reference proteome</keyword>
<proteinExistence type="predicted"/>
<comment type="caution">
    <text evidence="1">The sequence shown here is derived from an EMBL/GenBank/DDBJ whole genome shotgun (WGS) entry which is preliminary data.</text>
</comment>
<dbReference type="EMBL" id="CAJJDN010000097">
    <property type="protein sequence ID" value="CAD8111089.1"/>
    <property type="molecule type" value="Genomic_DNA"/>
</dbReference>
<dbReference type="AlphaFoldDB" id="A0A8S1Q6G0"/>
<accession>A0A8S1Q6G0</accession>
<dbReference type="OrthoDB" id="301912at2759"/>
<reference evidence="1" key="1">
    <citation type="submission" date="2021-01" db="EMBL/GenBank/DDBJ databases">
        <authorList>
            <consortium name="Genoscope - CEA"/>
            <person name="William W."/>
        </authorList>
    </citation>
    <scope>NUCLEOTIDE SEQUENCE</scope>
</reference>
<sequence>MNQLDLDKLFYPIMMTIRNLRTYFKQDDENNRIILDCQNKVEAFALSIMHFLLDLIVNGIEHTSICFNKNVPLLQRELKNKIECVQQFVQTNDVENLKKNILKYYELKEGFSESESEDESVSLQIKLTGKMKEFNPEIQQLRVELNQKEATIQALIQKLKYRQNSMELMVHNHHKEVSVLKAQFLLNPQTDDPSSIFNIKYFDSTSMIDPEIAALMNEKINDIKNQYERYVKQFMDKFQRQRVSQNNEDNIKKPSLDDYTAKDLLKIALDRETNPHIFFKYIQDLKSINYILDILCNQQNHYGIDYEKINNAFKTKNEDLKKMMEARIMMEDCQAQISAQFLIDLEKKKEEILELNLMISQQENEYKESLKLFQDLISSNNDNQKQNEIIFKQQQKIEQMRSENHNLSTMILNQKQHSYQLKQQNQFLMTNLKNILNLLHKKQLQINLGLDKQDLMKDKSAPIKEILNKLNNLDGYDLFTLIQEIKLLLYQIESVKAVNQISQRGKLNKQTQTIQINQEFEEKREEWRIREKKESKPIMKHLEQIRQETIKKSRQKIASTQTDITNEYKSTQNQENIEDEKSIISNQNQQKQGTLSLKMLLKQAKFSSELNHQKIRDLTPEPSFDQQSSIFEKLYTQQKQQNSRWHQLRPLIDKLSEEEFIEVINTLGIYSFRNKQQSQNTTMEIPQYDISKVQQSMIYQDINKRRRDSSVDQTKNLFIELDEQREQALKLFQQQRIDTYRRRLKRLVPVIPSQCLQVEEKLRPKSQIRSSYQKPGY</sequence>
<protein>
    <submittedName>
        <fullName evidence="1">Uncharacterized protein</fullName>
    </submittedName>
</protein>